<dbReference type="PRINTS" id="PR00404">
    <property type="entry name" value="MADSDOMAIN"/>
</dbReference>
<name>A0A9P7C4R9_RHIOR</name>
<dbReference type="PANTHER" id="PTHR11945:SF534">
    <property type="entry name" value="MYOCYTE-SPECIFIC ENHANCER FACTOR 2"/>
    <property type="match status" value="1"/>
</dbReference>
<comment type="subcellular location">
    <subcellularLocation>
        <location evidence="1">Nucleus</location>
    </subcellularLocation>
</comment>
<evidence type="ECO:0000256" key="1">
    <source>
        <dbReference type="ARBA" id="ARBA00004123"/>
    </source>
</evidence>
<feature type="region of interest" description="Disordered" evidence="7">
    <location>
        <begin position="272"/>
        <end position="309"/>
    </location>
</feature>
<gene>
    <name evidence="9" type="ORF">G6F51_011385</name>
</gene>
<dbReference type="OrthoDB" id="1898716at2759"/>
<organism evidence="9 10">
    <name type="scientific">Rhizopus oryzae</name>
    <name type="common">Mucormycosis agent</name>
    <name type="synonym">Rhizopus arrhizus var. delemar</name>
    <dbReference type="NCBI Taxonomy" id="64495"/>
    <lineage>
        <taxon>Eukaryota</taxon>
        <taxon>Fungi</taxon>
        <taxon>Fungi incertae sedis</taxon>
        <taxon>Mucoromycota</taxon>
        <taxon>Mucoromycotina</taxon>
        <taxon>Mucoromycetes</taxon>
        <taxon>Mucorales</taxon>
        <taxon>Mucorineae</taxon>
        <taxon>Rhizopodaceae</taxon>
        <taxon>Rhizopus</taxon>
    </lineage>
</organism>
<reference evidence="9" key="1">
    <citation type="journal article" date="2020" name="Microb. Genom.">
        <title>Genetic diversity of clinical and environmental Mucorales isolates obtained from an investigation of mucormycosis cases among solid organ transplant recipients.</title>
        <authorList>
            <person name="Nguyen M.H."/>
            <person name="Kaul D."/>
            <person name="Muto C."/>
            <person name="Cheng S.J."/>
            <person name="Richter R.A."/>
            <person name="Bruno V.M."/>
            <person name="Liu G."/>
            <person name="Beyhan S."/>
            <person name="Sundermann A.J."/>
            <person name="Mounaud S."/>
            <person name="Pasculle A.W."/>
            <person name="Nierman W.C."/>
            <person name="Driscoll E."/>
            <person name="Cumbie R."/>
            <person name="Clancy C.J."/>
            <person name="Dupont C.L."/>
        </authorList>
    </citation>
    <scope>NUCLEOTIDE SEQUENCE</scope>
    <source>
        <strain evidence="9">GL16</strain>
    </source>
</reference>
<dbReference type="GO" id="GO:0045944">
    <property type="term" value="P:positive regulation of transcription by RNA polymerase II"/>
    <property type="evidence" value="ECO:0007669"/>
    <property type="project" value="InterPro"/>
</dbReference>
<feature type="compositionally biased region" description="Basic and acidic residues" evidence="7">
    <location>
        <begin position="77"/>
        <end position="89"/>
    </location>
</feature>
<keyword evidence="3" id="KW-0238">DNA-binding</keyword>
<dbReference type="CDD" id="cd00265">
    <property type="entry name" value="MADS_MEF2_like"/>
    <property type="match status" value="1"/>
</dbReference>
<evidence type="ECO:0000259" key="8">
    <source>
        <dbReference type="PROSITE" id="PS50066"/>
    </source>
</evidence>
<evidence type="ECO:0000256" key="4">
    <source>
        <dbReference type="ARBA" id="ARBA00023163"/>
    </source>
</evidence>
<evidence type="ECO:0000256" key="2">
    <source>
        <dbReference type="ARBA" id="ARBA00023015"/>
    </source>
</evidence>
<feature type="compositionally biased region" description="Basic and acidic residues" evidence="7">
    <location>
        <begin position="300"/>
        <end position="309"/>
    </location>
</feature>
<comment type="similarity">
    <text evidence="6">Belongs to the MEF2 family.</text>
</comment>
<dbReference type="Pfam" id="PF00319">
    <property type="entry name" value="SRF-TF"/>
    <property type="match status" value="1"/>
</dbReference>
<dbReference type="GO" id="GO:0046983">
    <property type="term" value="F:protein dimerization activity"/>
    <property type="evidence" value="ECO:0007669"/>
    <property type="project" value="InterPro"/>
</dbReference>
<proteinExistence type="inferred from homology"/>
<dbReference type="EMBL" id="JAANIT010002693">
    <property type="protein sequence ID" value="KAG1535712.1"/>
    <property type="molecule type" value="Genomic_DNA"/>
</dbReference>
<dbReference type="InterPro" id="IPR033896">
    <property type="entry name" value="MEF2-like_N"/>
</dbReference>
<dbReference type="GO" id="GO:0005634">
    <property type="term" value="C:nucleus"/>
    <property type="evidence" value="ECO:0007669"/>
    <property type="project" value="UniProtKB-SubCell"/>
</dbReference>
<feature type="compositionally biased region" description="Basic and acidic residues" evidence="7">
    <location>
        <begin position="97"/>
        <end position="106"/>
    </location>
</feature>
<keyword evidence="4" id="KW-0804">Transcription</keyword>
<keyword evidence="5" id="KW-0539">Nucleus</keyword>
<sequence>MGRRKIRIEPIKDDRNRQVTFLKRKQGLMKKAYELSVLCNCEVALIIFNNQNNKLVQYASTDMDKVLMRYTEYDEPYESKNNDDFKDKEGDDEEEDVFAHEQENNKHIPSPVQTEDDDLELPNDLKINQRQISRNGLQGEIYTPSTQSQFASSLLQHSYPSPPPPTQPIYDYPLLSNNRITTTSHHLTEQYDTSNINEKRPHLRVQIPNEASQSLDIERQALPALNKNSTTQFAQNLPSPSTFYPEFYRQGELPSPLNFSNTPATLNTFHWPSSAKEYRPSPLSSYSHGEKRQLPTYEDPLLKRQRLEA</sequence>
<dbReference type="GO" id="GO:0000981">
    <property type="term" value="F:DNA-binding transcription factor activity, RNA polymerase II-specific"/>
    <property type="evidence" value="ECO:0007669"/>
    <property type="project" value="TreeGrafter"/>
</dbReference>
<dbReference type="SUPFAM" id="SSF55455">
    <property type="entry name" value="SRF-like"/>
    <property type="match status" value="1"/>
</dbReference>
<dbReference type="AlphaFoldDB" id="A0A9P7C4R9"/>
<protein>
    <recommendedName>
        <fullName evidence="8">MADS-box domain-containing protein</fullName>
    </recommendedName>
</protein>
<dbReference type="PANTHER" id="PTHR11945">
    <property type="entry name" value="MADS BOX PROTEIN"/>
    <property type="match status" value="1"/>
</dbReference>
<comment type="caution">
    <text evidence="9">The sequence shown here is derived from an EMBL/GenBank/DDBJ whole genome shotgun (WGS) entry which is preliminary data.</text>
</comment>
<dbReference type="InterPro" id="IPR036879">
    <property type="entry name" value="TF_MADSbox_sf"/>
</dbReference>
<evidence type="ECO:0000256" key="7">
    <source>
        <dbReference type="SAM" id="MobiDB-lite"/>
    </source>
</evidence>
<evidence type="ECO:0000256" key="5">
    <source>
        <dbReference type="ARBA" id="ARBA00023242"/>
    </source>
</evidence>
<dbReference type="Gene3D" id="3.40.1810.10">
    <property type="entry name" value="Transcription factor, MADS-box"/>
    <property type="match status" value="1"/>
</dbReference>
<evidence type="ECO:0000313" key="9">
    <source>
        <dbReference type="EMBL" id="KAG1535712.1"/>
    </source>
</evidence>
<dbReference type="SMART" id="SM00432">
    <property type="entry name" value="MADS"/>
    <property type="match status" value="1"/>
</dbReference>
<dbReference type="PROSITE" id="PS50066">
    <property type="entry name" value="MADS_BOX_2"/>
    <property type="match status" value="1"/>
</dbReference>
<dbReference type="InterPro" id="IPR002100">
    <property type="entry name" value="TF_MADSbox"/>
</dbReference>
<dbReference type="Proteomes" id="UP000717996">
    <property type="component" value="Unassembled WGS sequence"/>
</dbReference>
<dbReference type="OMA" id="IRIEPIR"/>
<evidence type="ECO:0000313" key="10">
    <source>
        <dbReference type="Proteomes" id="UP000717996"/>
    </source>
</evidence>
<feature type="domain" description="MADS-box" evidence="8">
    <location>
        <begin position="1"/>
        <end position="52"/>
    </location>
</feature>
<accession>A0A9P7C4R9</accession>
<keyword evidence="2" id="KW-0805">Transcription regulation</keyword>
<dbReference type="GO" id="GO:0000978">
    <property type="term" value="F:RNA polymerase II cis-regulatory region sequence-specific DNA binding"/>
    <property type="evidence" value="ECO:0007669"/>
    <property type="project" value="TreeGrafter"/>
</dbReference>
<feature type="region of interest" description="Disordered" evidence="7">
    <location>
        <begin position="76"/>
        <end position="117"/>
    </location>
</feature>
<evidence type="ECO:0000256" key="3">
    <source>
        <dbReference type="ARBA" id="ARBA00023125"/>
    </source>
</evidence>
<evidence type="ECO:0000256" key="6">
    <source>
        <dbReference type="ARBA" id="ARBA00025805"/>
    </source>
</evidence>